<organism evidence="8 9">
    <name type="scientific">Desulfobacter latus</name>
    <dbReference type="NCBI Taxonomy" id="2292"/>
    <lineage>
        <taxon>Bacteria</taxon>
        <taxon>Pseudomonadati</taxon>
        <taxon>Thermodesulfobacteriota</taxon>
        <taxon>Desulfobacteria</taxon>
        <taxon>Desulfobacterales</taxon>
        <taxon>Desulfobacteraceae</taxon>
        <taxon>Desulfobacter</taxon>
    </lineage>
</organism>
<evidence type="ECO:0000256" key="3">
    <source>
        <dbReference type="ARBA" id="ARBA00022692"/>
    </source>
</evidence>
<dbReference type="Proteomes" id="UP000553343">
    <property type="component" value="Unassembled WGS sequence"/>
</dbReference>
<dbReference type="RefSeq" id="WP_178367696.1">
    <property type="nucleotide sequence ID" value="NZ_JACADJ010000065.1"/>
</dbReference>
<evidence type="ECO:0000256" key="5">
    <source>
        <dbReference type="ARBA" id="ARBA00023136"/>
    </source>
</evidence>
<reference evidence="8 9" key="1">
    <citation type="submission" date="2020-06" db="EMBL/GenBank/DDBJ databases">
        <title>High-quality draft genome of sulfate reducer Desulfobacter latus type strain AcrS2 isolated from marine sediment.</title>
        <authorList>
            <person name="Hoppe M."/>
            <person name="Larsen C.K."/>
            <person name="Marshall I.P.G."/>
            <person name="Schramm A."/>
            <person name="Marietou A.G."/>
        </authorList>
    </citation>
    <scope>NUCLEOTIDE SEQUENCE [LARGE SCALE GENOMIC DNA]</scope>
    <source>
        <strain evidence="8 9">AcRS2</strain>
    </source>
</reference>
<name>A0A850TA73_9BACT</name>
<dbReference type="Pfam" id="PF13244">
    <property type="entry name" value="MbhD"/>
    <property type="match status" value="1"/>
</dbReference>
<evidence type="ECO:0000256" key="6">
    <source>
        <dbReference type="SAM" id="Phobius"/>
    </source>
</evidence>
<keyword evidence="9" id="KW-1185">Reference proteome</keyword>
<dbReference type="AlphaFoldDB" id="A0A850TA73"/>
<sequence>MTETPILFSIALLLPLSALLTVLQPNPYNALISRGVLGAVSALAYTSLGAADVAVTEALMGSLLIIVLYTIAVRATMVIRLGVVRLQETPSASVETVSAAIKAACRKTHLRFETTAYDTVEDAVNALKNGDSDILLGTSDAMVVFTDRGPEHPAGDTPVLVYRPAGLERFARRISVATGVTAFRWPDTDISKGDH</sequence>
<keyword evidence="4 6" id="KW-1133">Transmembrane helix</keyword>
<keyword evidence="2" id="KW-1003">Cell membrane</keyword>
<evidence type="ECO:0000313" key="9">
    <source>
        <dbReference type="Proteomes" id="UP000553343"/>
    </source>
</evidence>
<gene>
    <name evidence="8" type="ORF">HXW94_14855</name>
</gene>
<comment type="caution">
    <text evidence="8">The sequence shown here is derived from an EMBL/GenBank/DDBJ whole genome shotgun (WGS) entry which is preliminary data.</text>
</comment>
<feature type="transmembrane region" description="Helical" evidence="6">
    <location>
        <begin position="61"/>
        <end position="83"/>
    </location>
</feature>
<evidence type="ECO:0000259" key="7">
    <source>
        <dbReference type="Pfam" id="PF13244"/>
    </source>
</evidence>
<keyword evidence="5 6" id="KW-0472">Membrane</keyword>
<feature type="transmembrane region" description="Helical" evidence="6">
    <location>
        <begin position="6"/>
        <end position="23"/>
    </location>
</feature>
<feature type="transmembrane region" description="Helical" evidence="6">
    <location>
        <begin position="35"/>
        <end position="55"/>
    </location>
</feature>
<accession>A0A850TA73</accession>
<evidence type="ECO:0000256" key="1">
    <source>
        <dbReference type="ARBA" id="ARBA00004651"/>
    </source>
</evidence>
<dbReference type="GO" id="GO:0005886">
    <property type="term" value="C:plasma membrane"/>
    <property type="evidence" value="ECO:0007669"/>
    <property type="project" value="UniProtKB-SubCell"/>
</dbReference>
<evidence type="ECO:0000256" key="2">
    <source>
        <dbReference type="ARBA" id="ARBA00022475"/>
    </source>
</evidence>
<proteinExistence type="predicted"/>
<keyword evidence="3 6" id="KW-0812">Transmembrane</keyword>
<evidence type="ECO:0000256" key="4">
    <source>
        <dbReference type="ARBA" id="ARBA00022989"/>
    </source>
</evidence>
<dbReference type="EMBL" id="JACADJ010000065">
    <property type="protein sequence ID" value="NWH06245.1"/>
    <property type="molecule type" value="Genomic_DNA"/>
</dbReference>
<comment type="subcellular location">
    <subcellularLocation>
        <location evidence="1">Cell membrane</location>
        <topology evidence="1">Multi-pass membrane protein</topology>
    </subcellularLocation>
</comment>
<feature type="domain" description="MrpA C-terminal/MbhD" evidence="7">
    <location>
        <begin position="12"/>
        <end position="76"/>
    </location>
</feature>
<protein>
    <submittedName>
        <fullName evidence="8">DUF4040 domain-containing protein</fullName>
    </submittedName>
</protein>
<dbReference type="InterPro" id="IPR025383">
    <property type="entry name" value="MrpA_C/MbhD"/>
</dbReference>
<evidence type="ECO:0000313" key="8">
    <source>
        <dbReference type="EMBL" id="NWH06245.1"/>
    </source>
</evidence>